<comment type="caution">
    <text evidence="1">The sequence shown here is derived from an EMBL/GenBank/DDBJ whole genome shotgun (WGS) entry which is preliminary data.</text>
</comment>
<reference evidence="1" key="1">
    <citation type="submission" date="2019-11" db="EMBL/GenBank/DDBJ databases">
        <title>Nori genome reveals adaptations in red seaweeds to the harsh intertidal environment.</title>
        <authorList>
            <person name="Wang D."/>
            <person name="Mao Y."/>
        </authorList>
    </citation>
    <scope>NUCLEOTIDE SEQUENCE</scope>
    <source>
        <tissue evidence="1">Gametophyte</tissue>
    </source>
</reference>
<dbReference type="EMBL" id="CM020618">
    <property type="protein sequence ID" value="KAK1859495.1"/>
    <property type="molecule type" value="Genomic_DNA"/>
</dbReference>
<name>A0ACC3BNL1_PYRYE</name>
<sequence length="225" mass="24061">MRWRGGGGRVGGGGAGRAGVPPPGGRPPRKNGASRIRAGDGAQAGERVAWGFPRRRRVARDGRPMAAALTAGGSIWPGPLPQRRRRGGGGWGREEVSYLPSPLHRGHRRRWRHGCWAVGGGRWSVRRSGTMLGQADSGSALPRARAERPVGPQRSVFPLPSPPPHSWPENVADAVQANGGGHAYQPVATEEIPRRQPVTRGWHHRAGRAERRGAGLPPRRSTTAA</sequence>
<accession>A0ACC3BNL1</accession>
<proteinExistence type="predicted"/>
<evidence type="ECO:0000313" key="2">
    <source>
        <dbReference type="Proteomes" id="UP000798662"/>
    </source>
</evidence>
<protein>
    <submittedName>
        <fullName evidence="1">Uncharacterized protein</fullName>
    </submittedName>
</protein>
<dbReference type="Proteomes" id="UP000798662">
    <property type="component" value="Chromosome 1"/>
</dbReference>
<keyword evidence="2" id="KW-1185">Reference proteome</keyword>
<gene>
    <name evidence="1" type="ORF">I4F81_002090</name>
</gene>
<evidence type="ECO:0000313" key="1">
    <source>
        <dbReference type="EMBL" id="KAK1859495.1"/>
    </source>
</evidence>
<organism evidence="1 2">
    <name type="scientific">Pyropia yezoensis</name>
    <name type="common">Susabi-nori</name>
    <name type="synonym">Porphyra yezoensis</name>
    <dbReference type="NCBI Taxonomy" id="2788"/>
    <lineage>
        <taxon>Eukaryota</taxon>
        <taxon>Rhodophyta</taxon>
        <taxon>Bangiophyceae</taxon>
        <taxon>Bangiales</taxon>
        <taxon>Bangiaceae</taxon>
        <taxon>Pyropia</taxon>
    </lineage>
</organism>